<dbReference type="AlphaFoldDB" id="A0A5C5BI67"/>
<evidence type="ECO:0000313" key="2">
    <source>
        <dbReference type="EMBL" id="TNU77362.1"/>
    </source>
</evidence>
<gene>
    <name evidence="2" type="ORF">FH969_00950</name>
</gene>
<keyword evidence="1" id="KW-0732">Signal</keyword>
<name>A0A5C5BI67_9MICO</name>
<sequence length="134" mass="13341">MTSPGPDAMTGMGGGGKGRRFFAVVGAVALMGAALAQPAAAEDEIVSPQASSDCPAGQMCFWTSVQYGGQMYGRSTTGTLAASTARSAWNRTGKAVRVYASASGSGSSTCLAAGTQLSTTLLATGKMVILTTSC</sequence>
<dbReference type="EMBL" id="VENP01000001">
    <property type="protein sequence ID" value="TNU77362.1"/>
    <property type="molecule type" value="Genomic_DNA"/>
</dbReference>
<reference evidence="2 3" key="1">
    <citation type="submission" date="2019-06" db="EMBL/GenBank/DDBJ databases">
        <title>Draft genome sequence of Miniimonas arenae KCTC 19750T isolated from sea sand.</title>
        <authorList>
            <person name="Park S.-J."/>
        </authorList>
    </citation>
    <scope>NUCLEOTIDE SEQUENCE [LARGE SCALE GENOMIC DNA]</scope>
    <source>
        <strain evidence="2 3">KCTC 19750</strain>
    </source>
</reference>
<keyword evidence="3" id="KW-1185">Reference proteome</keyword>
<feature type="chain" id="PRO_5022946651" description="Peptidase inhibitor family I36 protein" evidence="1">
    <location>
        <begin position="42"/>
        <end position="134"/>
    </location>
</feature>
<dbReference type="Pfam" id="PF03995">
    <property type="entry name" value="Inhibitor_I36"/>
    <property type="match status" value="1"/>
</dbReference>
<proteinExistence type="predicted"/>
<dbReference type="Proteomes" id="UP000313849">
    <property type="component" value="Unassembled WGS sequence"/>
</dbReference>
<dbReference type="OrthoDB" id="4829189at2"/>
<evidence type="ECO:0000256" key="1">
    <source>
        <dbReference type="SAM" id="SignalP"/>
    </source>
</evidence>
<accession>A0A5C5BI67</accession>
<feature type="signal peptide" evidence="1">
    <location>
        <begin position="1"/>
        <end position="41"/>
    </location>
</feature>
<evidence type="ECO:0000313" key="3">
    <source>
        <dbReference type="Proteomes" id="UP000313849"/>
    </source>
</evidence>
<protein>
    <recommendedName>
        <fullName evidence="4">Peptidase inhibitor family I36 protein</fullName>
    </recommendedName>
</protein>
<organism evidence="2 3">
    <name type="scientific">Miniimonas arenae</name>
    <dbReference type="NCBI Taxonomy" id="676201"/>
    <lineage>
        <taxon>Bacteria</taxon>
        <taxon>Bacillati</taxon>
        <taxon>Actinomycetota</taxon>
        <taxon>Actinomycetes</taxon>
        <taxon>Micrococcales</taxon>
        <taxon>Beutenbergiaceae</taxon>
        <taxon>Miniimonas</taxon>
    </lineage>
</organism>
<evidence type="ECO:0008006" key="4">
    <source>
        <dbReference type="Google" id="ProtNLM"/>
    </source>
</evidence>
<comment type="caution">
    <text evidence="2">The sequence shown here is derived from an EMBL/GenBank/DDBJ whole genome shotgun (WGS) entry which is preliminary data.</text>
</comment>